<evidence type="ECO:0000313" key="1">
    <source>
        <dbReference type="EMBL" id="KKM17671.1"/>
    </source>
</evidence>
<comment type="caution">
    <text evidence="1">The sequence shown here is derived from an EMBL/GenBank/DDBJ whole genome shotgun (WGS) entry which is preliminary data.</text>
</comment>
<organism evidence="1">
    <name type="scientific">marine sediment metagenome</name>
    <dbReference type="NCBI Taxonomy" id="412755"/>
    <lineage>
        <taxon>unclassified sequences</taxon>
        <taxon>metagenomes</taxon>
        <taxon>ecological metagenomes</taxon>
    </lineage>
</organism>
<sequence length="107" mass="13188">MLKYIYNVYKDENDLEISTNSKDFIREYYDIQCYNMRIIDSLRDKEPYWEIYFEDDGSRFRLSNKQYQNIFHNLIKKNADDFDKIALKYNNKAKLSRFFQNTNFSSL</sequence>
<proteinExistence type="predicted"/>
<reference evidence="1" key="1">
    <citation type="journal article" date="2015" name="Nature">
        <title>Complex archaea that bridge the gap between prokaryotes and eukaryotes.</title>
        <authorList>
            <person name="Spang A."/>
            <person name="Saw J.H."/>
            <person name="Jorgensen S.L."/>
            <person name="Zaremba-Niedzwiedzka K."/>
            <person name="Martijn J."/>
            <person name="Lind A.E."/>
            <person name="van Eijk R."/>
            <person name="Schleper C."/>
            <person name="Guy L."/>
            <person name="Ettema T.J."/>
        </authorList>
    </citation>
    <scope>NUCLEOTIDE SEQUENCE</scope>
</reference>
<dbReference type="EMBL" id="LAZR01014396">
    <property type="protein sequence ID" value="KKM17671.1"/>
    <property type="molecule type" value="Genomic_DNA"/>
</dbReference>
<accession>A0A0F9HQN3</accession>
<dbReference type="AlphaFoldDB" id="A0A0F9HQN3"/>
<name>A0A0F9HQN3_9ZZZZ</name>
<protein>
    <submittedName>
        <fullName evidence="1">Uncharacterized protein</fullName>
    </submittedName>
</protein>
<gene>
    <name evidence="1" type="ORF">LCGC14_1673390</name>
</gene>